<protein>
    <submittedName>
        <fullName evidence="2">Uncharacterized protein</fullName>
    </submittedName>
</protein>
<dbReference type="EMBL" id="JAAAUQ010000090">
    <property type="protein sequence ID" value="KAF9154945.1"/>
    <property type="molecule type" value="Genomic_DNA"/>
</dbReference>
<feature type="compositionally biased region" description="Low complexity" evidence="1">
    <location>
        <begin position="92"/>
        <end position="102"/>
    </location>
</feature>
<evidence type="ECO:0000256" key="1">
    <source>
        <dbReference type="SAM" id="MobiDB-lite"/>
    </source>
</evidence>
<reference evidence="2" key="1">
    <citation type="journal article" date="2020" name="Fungal Divers.">
        <title>Resolving the Mortierellaceae phylogeny through synthesis of multi-gene phylogenetics and phylogenomics.</title>
        <authorList>
            <person name="Vandepol N."/>
            <person name="Liber J."/>
            <person name="Desiro A."/>
            <person name="Na H."/>
            <person name="Kennedy M."/>
            <person name="Barry K."/>
            <person name="Grigoriev I.V."/>
            <person name="Miller A.N."/>
            <person name="O'Donnell K."/>
            <person name="Stajich J.E."/>
            <person name="Bonito G."/>
        </authorList>
    </citation>
    <scope>NUCLEOTIDE SEQUENCE</scope>
    <source>
        <strain evidence="2">NRRL 6426</strain>
    </source>
</reference>
<gene>
    <name evidence="2" type="ORF">BG015_011543</name>
</gene>
<name>A0A9P5S705_9FUNG</name>
<sequence length="109" mass="11327">MHEPTFNTTTTTHAHDSSDTGGGGGGGGGIGGLFRKFSVSGRSGNVHHDRNEPGPDSAHDIPNTHQGPTAPMAHIKAVDALKPTASQKDQISRSSSPMRSMILNGQMLD</sequence>
<feature type="region of interest" description="Disordered" evidence="1">
    <location>
        <begin position="1"/>
        <end position="70"/>
    </location>
</feature>
<dbReference type="OrthoDB" id="2414619at2759"/>
<feature type="region of interest" description="Disordered" evidence="1">
    <location>
        <begin position="83"/>
        <end position="109"/>
    </location>
</feature>
<feature type="compositionally biased region" description="Gly residues" evidence="1">
    <location>
        <begin position="20"/>
        <end position="32"/>
    </location>
</feature>
<keyword evidence="3" id="KW-1185">Reference proteome</keyword>
<dbReference type="Proteomes" id="UP000748756">
    <property type="component" value="Unassembled WGS sequence"/>
</dbReference>
<dbReference type="AlphaFoldDB" id="A0A9P5S705"/>
<comment type="caution">
    <text evidence="2">The sequence shown here is derived from an EMBL/GenBank/DDBJ whole genome shotgun (WGS) entry which is preliminary data.</text>
</comment>
<feature type="compositionally biased region" description="Basic and acidic residues" evidence="1">
    <location>
        <begin position="46"/>
        <end position="59"/>
    </location>
</feature>
<evidence type="ECO:0000313" key="2">
    <source>
        <dbReference type="EMBL" id="KAF9154945.1"/>
    </source>
</evidence>
<organism evidence="2 3">
    <name type="scientific">Linnemannia schmuckeri</name>
    <dbReference type="NCBI Taxonomy" id="64567"/>
    <lineage>
        <taxon>Eukaryota</taxon>
        <taxon>Fungi</taxon>
        <taxon>Fungi incertae sedis</taxon>
        <taxon>Mucoromycota</taxon>
        <taxon>Mortierellomycotina</taxon>
        <taxon>Mortierellomycetes</taxon>
        <taxon>Mortierellales</taxon>
        <taxon>Mortierellaceae</taxon>
        <taxon>Linnemannia</taxon>
    </lineage>
</organism>
<proteinExistence type="predicted"/>
<accession>A0A9P5S705</accession>
<evidence type="ECO:0000313" key="3">
    <source>
        <dbReference type="Proteomes" id="UP000748756"/>
    </source>
</evidence>